<feature type="domain" description="Protein kinase" evidence="1">
    <location>
        <begin position="1"/>
        <end position="328"/>
    </location>
</feature>
<reference evidence="2 3" key="1">
    <citation type="submission" date="2021-01" db="EMBL/GenBank/DDBJ databases">
        <title>Genomic Encyclopedia of Type Strains, Phase IV (KMG-IV): sequencing the most valuable type-strain genomes for metagenomic binning, comparative biology and taxonomic classification.</title>
        <authorList>
            <person name="Goeker M."/>
        </authorList>
    </citation>
    <scope>NUCLEOTIDE SEQUENCE [LARGE SCALE GENOMIC DNA]</scope>
    <source>
        <strain evidence="2 3">DSM 104297</strain>
    </source>
</reference>
<evidence type="ECO:0000313" key="2">
    <source>
        <dbReference type="EMBL" id="MBM7701386.1"/>
    </source>
</evidence>
<dbReference type="SUPFAM" id="SSF56112">
    <property type="entry name" value="Protein kinase-like (PK-like)"/>
    <property type="match status" value="1"/>
</dbReference>
<dbReference type="Gene3D" id="3.90.1200.10">
    <property type="match status" value="1"/>
</dbReference>
<dbReference type="RefSeq" id="WP_205182674.1">
    <property type="nucleotide sequence ID" value="NZ_JAFBFC010000001.1"/>
</dbReference>
<dbReference type="InterPro" id="IPR000719">
    <property type="entry name" value="Prot_kinase_dom"/>
</dbReference>
<evidence type="ECO:0000259" key="1">
    <source>
        <dbReference type="PROSITE" id="PS50011"/>
    </source>
</evidence>
<keyword evidence="2" id="KW-0418">Kinase</keyword>
<organism evidence="2 3">
    <name type="scientific">Priestia iocasae</name>
    <dbReference type="NCBI Taxonomy" id="2291674"/>
    <lineage>
        <taxon>Bacteria</taxon>
        <taxon>Bacillati</taxon>
        <taxon>Bacillota</taxon>
        <taxon>Bacilli</taxon>
        <taxon>Bacillales</taxon>
        <taxon>Bacillaceae</taxon>
        <taxon>Priestia</taxon>
    </lineage>
</organism>
<name>A0ABS2QRK8_9BACI</name>
<dbReference type="GO" id="GO:0016301">
    <property type="term" value="F:kinase activity"/>
    <property type="evidence" value="ECO:0007669"/>
    <property type="project" value="UniProtKB-KW"/>
</dbReference>
<keyword evidence="2" id="KW-0808">Transferase</keyword>
<keyword evidence="3" id="KW-1185">Reference proteome</keyword>
<proteinExistence type="predicted"/>
<dbReference type="EMBL" id="JAFBFC010000001">
    <property type="protein sequence ID" value="MBM7701386.1"/>
    <property type="molecule type" value="Genomic_DNA"/>
</dbReference>
<accession>A0ABS2QRK8</accession>
<dbReference type="Pfam" id="PF01636">
    <property type="entry name" value="APH"/>
    <property type="match status" value="1"/>
</dbReference>
<dbReference type="Proteomes" id="UP000809829">
    <property type="component" value="Unassembled WGS sequence"/>
</dbReference>
<gene>
    <name evidence="2" type="ORF">JOC83_000212</name>
</gene>
<evidence type="ECO:0000313" key="3">
    <source>
        <dbReference type="Proteomes" id="UP000809829"/>
    </source>
</evidence>
<dbReference type="InterPro" id="IPR011009">
    <property type="entry name" value="Kinase-like_dom_sf"/>
</dbReference>
<dbReference type="InterPro" id="IPR002575">
    <property type="entry name" value="Aminoglycoside_PTrfase"/>
</dbReference>
<dbReference type="PROSITE" id="PS50011">
    <property type="entry name" value="PROTEIN_KINASE_DOM"/>
    <property type="match status" value="1"/>
</dbReference>
<sequence length="328" mass="39141">MKMTKINNKDRKDDLFGNRLFLFCQEHQLTLKGYKKVKNHVYVLDTDQGLKVLKSYRAKEKVEQIYQFLTNLHQQHFYQAVNYELFPSGELLYKANDEDCYWTIQPYVKPNRKFTFKSKKDRNDAVLLLTQYHEQSRRMSKDNTYSFETYSLQQQWSRRLKTFESYAPRLTAYMSEQQVVNIINQGKQALRYLKQYEVEENALGQGIIHGDVASHNFIRNDAQTVMLIDFDLAAHVPIIYDYIQLAHRFLVYLNRSFVEVESHHFFNYLVQNQFFLSSLLFPSHVVREWNRLLVNGMDAEKVHKLQVFTNADMYYRQSFIASILPKLS</sequence>
<protein>
    <submittedName>
        <fullName evidence="2">Ser/Thr protein kinase RdoA (MazF antagonist)</fullName>
    </submittedName>
</protein>
<comment type="caution">
    <text evidence="2">The sequence shown here is derived from an EMBL/GenBank/DDBJ whole genome shotgun (WGS) entry which is preliminary data.</text>
</comment>